<evidence type="ECO:0000313" key="3">
    <source>
        <dbReference type="Proteomes" id="UP000184831"/>
    </source>
</evidence>
<organism evidence="2 3">
    <name type="scientific">Mycobacteroides abscessus subsp. abscessus</name>
    <dbReference type="NCBI Taxonomy" id="1185650"/>
    <lineage>
        <taxon>Bacteria</taxon>
        <taxon>Bacillati</taxon>
        <taxon>Actinomycetota</taxon>
        <taxon>Actinomycetes</taxon>
        <taxon>Mycobacteriales</taxon>
        <taxon>Mycobacteriaceae</taxon>
        <taxon>Mycobacteroides</taxon>
        <taxon>Mycobacteroides abscessus</taxon>
    </lineage>
</organism>
<dbReference type="EMBL" id="FSQE01000004">
    <property type="protein sequence ID" value="SIM97325.1"/>
    <property type="molecule type" value="Genomic_DNA"/>
</dbReference>
<dbReference type="GeneID" id="93378706"/>
<protein>
    <submittedName>
        <fullName evidence="2">Phage-related protein</fullName>
    </submittedName>
</protein>
<evidence type="ECO:0000313" key="2">
    <source>
        <dbReference type="EMBL" id="SIM97325.1"/>
    </source>
</evidence>
<reference evidence="2 3" key="1">
    <citation type="submission" date="2016-11" db="EMBL/GenBank/DDBJ databases">
        <authorList>
            <consortium name="Pathogen Informatics"/>
        </authorList>
    </citation>
    <scope>NUCLEOTIDE SEQUENCE [LARGE SCALE GENOMIC DNA]</scope>
    <source>
        <strain evidence="2 3">696</strain>
    </source>
</reference>
<evidence type="ECO:0000256" key="1">
    <source>
        <dbReference type="SAM" id="MobiDB-lite"/>
    </source>
</evidence>
<dbReference type="RefSeq" id="WP_012296467.1">
    <property type="nucleotide sequence ID" value="NZ_AP028613.1"/>
</dbReference>
<dbReference type="Proteomes" id="UP000184831">
    <property type="component" value="Unassembled WGS sequence"/>
</dbReference>
<dbReference type="Pfam" id="PF05973">
    <property type="entry name" value="Gp49"/>
    <property type="match status" value="1"/>
</dbReference>
<dbReference type="InterPro" id="IPR009241">
    <property type="entry name" value="HigB-like"/>
</dbReference>
<proteinExistence type="predicted"/>
<gene>
    <name evidence="2" type="ORF">SAMEA2152244_02839</name>
</gene>
<sequence>MTDEKPLRWIGTSLEDLRDFPEAARQDAGYQLDRVQHGLEPHDWKPMPTVGKGCREIRVRTEDGAYRVFYVATLGDVVFVLHSFVKKSQKTSQQDINTGKARYKKAQEEL</sequence>
<comment type="caution">
    <text evidence="2">The sequence shown here is derived from an EMBL/GenBank/DDBJ whole genome shotgun (WGS) entry which is preliminary data.</text>
</comment>
<dbReference type="AlphaFoldDB" id="A0AB74FDZ5"/>
<accession>A0AB74FDZ5</accession>
<feature type="region of interest" description="Disordered" evidence="1">
    <location>
        <begin position="87"/>
        <end position="110"/>
    </location>
</feature>
<name>A0AB74FDZ5_9MYCO</name>